<gene>
    <name evidence="3" type="ORF">GCM10011505_27340</name>
</gene>
<evidence type="ECO:0000313" key="4">
    <source>
        <dbReference type="Proteomes" id="UP000603352"/>
    </source>
</evidence>
<dbReference type="InterPro" id="IPR013785">
    <property type="entry name" value="Aldolase_TIM"/>
</dbReference>
<name>A0ABQ1IMC0_9PROT</name>
<dbReference type="Pfam" id="PF00724">
    <property type="entry name" value="Oxidored_FMN"/>
    <property type="match status" value="1"/>
</dbReference>
<dbReference type="InterPro" id="IPR045247">
    <property type="entry name" value="Oye-like"/>
</dbReference>
<accession>A0ABQ1IMC0</accession>
<feature type="domain" description="NADH:flavin oxidoreductase/NADH oxidase N-terminal" evidence="2">
    <location>
        <begin position="30"/>
        <end position="376"/>
    </location>
</feature>
<evidence type="ECO:0000256" key="1">
    <source>
        <dbReference type="SAM" id="MobiDB-lite"/>
    </source>
</evidence>
<comment type="caution">
    <text evidence="3">The sequence shown here is derived from an EMBL/GenBank/DDBJ whole genome shotgun (WGS) entry which is preliminary data.</text>
</comment>
<dbReference type="PANTHER" id="PTHR22893:SF55">
    <property type="entry name" value="OXIDOREDUCTASE-RELATED"/>
    <property type="match status" value="1"/>
</dbReference>
<keyword evidence="4" id="KW-1185">Reference proteome</keyword>
<feature type="region of interest" description="Disordered" evidence="1">
    <location>
        <begin position="1"/>
        <end position="20"/>
    </location>
</feature>
<protein>
    <submittedName>
        <fullName evidence="3">12-oxophytodienoate reductase</fullName>
    </submittedName>
</protein>
<dbReference type="SUPFAM" id="SSF51395">
    <property type="entry name" value="FMN-linked oxidoreductases"/>
    <property type="match status" value="1"/>
</dbReference>
<evidence type="ECO:0000313" key="3">
    <source>
        <dbReference type="EMBL" id="GGB44590.1"/>
    </source>
</evidence>
<proteinExistence type="predicted"/>
<dbReference type="PANTHER" id="PTHR22893">
    <property type="entry name" value="NADH OXIDOREDUCTASE-RELATED"/>
    <property type="match status" value="1"/>
</dbReference>
<dbReference type="InterPro" id="IPR001155">
    <property type="entry name" value="OxRdtase_FMN_N"/>
</dbReference>
<reference evidence="4" key="1">
    <citation type="journal article" date="2019" name="Int. J. Syst. Evol. Microbiol.">
        <title>The Global Catalogue of Microorganisms (GCM) 10K type strain sequencing project: providing services to taxonomists for standard genome sequencing and annotation.</title>
        <authorList>
            <consortium name="The Broad Institute Genomics Platform"/>
            <consortium name="The Broad Institute Genome Sequencing Center for Infectious Disease"/>
            <person name="Wu L."/>
            <person name="Ma J."/>
        </authorList>
    </citation>
    <scope>NUCLEOTIDE SEQUENCE [LARGE SCALE GENOMIC DNA]</scope>
    <source>
        <strain evidence="4">CGMCC 1.10188</strain>
    </source>
</reference>
<dbReference type="Proteomes" id="UP000603352">
    <property type="component" value="Unassembled WGS sequence"/>
</dbReference>
<organism evidence="3 4">
    <name type="scientific">Tistrella bauzanensis</name>
    <dbReference type="NCBI Taxonomy" id="657419"/>
    <lineage>
        <taxon>Bacteria</taxon>
        <taxon>Pseudomonadati</taxon>
        <taxon>Pseudomonadota</taxon>
        <taxon>Alphaproteobacteria</taxon>
        <taxon>Geminicoccales</taxon>
        <taxon>Geminicoccaceae</taxon>
        <taxon>Tistrella</taxon>
    </lineage>
</organism>
<dbReference type="CDD" id="cd04747">
    <property type="entry name" value="OYE_like_5_FMN"/>
    <property type="match status" value="1"/>
</dbReference>
<dbReference type="EMBL" id="BMDZ01000031">
    <property type="protein sequence ID" value="GGB44590.1"/>
    <property type="molecule type" value="Genomic_DNA"/>
</dbReference>
<sequence>MIPRPSPPHTRRRTPFPTQSDTRMAATDLLFRPFDLGPLHMPNRIVMAPMTRSFSPGGVPTAQVAAYYRRRAEGGVGLIVSEGTGINRPASLNDPNVPRFWGTEELAAWKHVIDEVHAAGGLMAPQLWHVGSARNTQTDWKAPGPVDSPSGLSSPGKQFAEPMTDAAVADTIAAFGQAAADAKLLGFDAVELHGAHGYLIDQFFWAGTNQRTDRWGGSTLPERTRFAVEILKAVRAAVGPGYPVIIRLSQWKQQDFKARLAETPAEMAAWLEPMAAAGADIFHCSQRRFWEPEFDGSDLNFAGWAGKLTGRPTITVGSVGLSGEFVAAFRGEGSEPASLDGLIERMARDEFDLVAVGRALLQDPDWVEKIRTGRNEDLMNFGREALATLY</sequence>
<dbReference type="Gene3D" id="3.20.20.70">
    <property type="entry name" value="Aldolase class I"/>
    <property type="match status" value="1"/>
</dbReference>
<evidence type="ECO:0000259" key="2">
    <source>
        <dbReference type="Pfam" id="PF00724"/>
    </source>
</evidence>